<reference evidence="2" key="2">
    <citation type="submission" date="2020-11" db="EMBL/GenBank/DDBJ databases">
        <title>Whole genome sequencing of Colletotrichum sp.</title>
        <authorList>
            <person name="Li H."/>
        </authorList>
    </citation>
    <scope>NUCLEOTIDE SEQUENCE</scope>
    <source>
        <strain evidence="2">CkLH20</strain>
    </source>
</reference>
<keyword evidence="3" id="KW-1185">Reference proteome</keyword>
<evidence type="ECO:0000313" key="3">
    <source>
        <dbReference type="Proteomes" id="UP000781932"/>
    </source>
</evidence>
<sequence>MNTPQTWSNFSRTDRAQGVFRSQPNITLVLLLDVKDDAHRTWPIVMQQLQALRDQMFLARYEAVYTAPGFSYKQRLWPGPVTVVGTGDLVEKRWTNVWPDDPHYSEYHDAFLDAPLGRLPHENTIEHWGDGWGASVMWDKEDAYYTSVSFKQSIGSVRTGFSNSQLKTLREQVETARWSGLKTRYWDVPDWPISYRDYIWEVLTREGVDMLNIDDLQSASKRSWTKGYIRNLIWMISVSGFIFLASVALTYWGHTAIKKQLERMVDSQPIMLE</sequence>
<keyword evidence="1" id="KW-0812">Transmembrane</keyword>
<accession>A0A9P6I3B3</accession>
<evidence type="ECO:0000256" key="1">
    <source>
        <dbReference type="SAM" id="Phobius"/>
    </source>
</evidence>
<protein>
    <submittedName>
        <fullName evidence="2">Uncharacterized protein</fullName>
    </submittedName>
</protein>
<dbReference type="PANTHER" id="PTHR31571:SF1">
    <property type="entry name" value="ALTERED INHERITANCE OF MITOCHONDRIA PROTEIN 6"/>
    <property type="match status" value="1"/>
</dbReference>
<gene>
    <name evidence="2" type="ORF">CkaCkLH20_07094</name>
</gene>
<feature type="transmembrane region" description="Helical" evidence="1">
    <location>
        <begin position="232"/>
        <end position="253"/>
    </location>
</feature>
<comment type="caution">
    <text evidence="2">The sequence shown here is derived from an EMBL/GenBank/DDBJ whole genome shotgun (WGS) entry which is preliminary data.</text>
</comment>
<keyword evidence="1" id="KW-0472">Membrane</keyword>
<keyword evidence="1" id="KW-1133">Transmembrane helix</keyword>
<dbReference type="RefSeq" id="XP_038744735.1">
    <property type="nucleotide sequence ID" value="XM_038889811.1"/>
</dbReference>
<evidence type="ECO:0000313" key="2">
    <source>
        <dbReference type="EMBL" id="KAF9875274.1"/>
    </source>
</evidence>
<dbReference type="InterPro" id="IPR051236">
    <property type="entry name" value="HAT_RTT109-like"/>
</dbReference>
<dbReference type="Proteomes" id="UP000781932">
    <property type="component" value="Unassembled WGS sequence"/>
</dbReference>
<name>A0A9P6I3B3_9PEZI</name>
<dbReference type="AlphaFoldDB" id="A0A9P6I3B3"/>
<dbReference type="PANTHER" id="PTHR31571">
    <property type="entry name" value="ALTERED INHERITANCE OF MITOCHONDRIA PROTEIN 6"/>
    <property type="match status" value="1"/>
</dbReference>
<dbReference type="OrthoDB" id="4153866at2759"/>
<dbReference type="EMBL" id="JAATWM020000022">
    <property type="protein sequence ID" value="KAF9875274.1"/>
    <property type="molecule type" value="Genomic_DNA"/>
</dbReference>
<proteinExistence type="predicted"/>
<reference evidence="2" key="1">
    <citation type="submission" date="2020-03" db="EMBL/GenBank/DDBJ databases">
        <authorList>
            <person name="He L."/>
        </authorList>
    </citation>
    <scope>NUCLEOTIDE SEQUENCE</scope>
    <source>
        <strain evidence="2">CkLH20</strain>
    </source>
</reference>
<dbReference type="GeneID" id="62162885"/>
<organism evidence="2 3">
    <name type="scientific">Colletotrichum karsti</name>
    <dbReference type="NCBI Taxonomy" id="1095194"/>
    <lineage>
        <taxon>Eukaryota</taxon>
        <taxon>Fungi</taxon>
        <taxon>Dikarya</taxon>
        <taxon>Ascomycota</taxon>
        <taxon>Pezizomycotina</taxon>
        <taxon>Sordariomycetes</taxon>
        <taxon>Hypocreomycetidae</taxon>
        <taxon>Glomerellales</taxon>
        <taxon>Glomerellaceae</taxon>
        <taxon>Colletotrichum</taxon>
        <taxon>Colletotrichum boninense species complex</taxon>
    </lineage>
</organism>